<dbReference type="InterPro" id="IPR020807">
    <property type="entry name" value="PKS_DH"/>
</dbReference>
<dbReference type="Pfam" id="PF14765">
    <property type="entry name" value="PS-DH"/>
    <property type="match status" value="1"/>
</dbReference>
<dbReference type="Gene3D" id="3.40.50.11460">
    <property type="match status" value="1"/>
</dbReference>
<dbReference type="SUPFAM" id="SSF55048">
    <property type="entry name" value="Probable ACP-binding domain of malonyl-CoA ACP transacylase"/>
    <property type="match status" value="1"/>
</dbReference>
<dbReference type="Pfam" id="PF08659">
    <property type="entry name" value="KR"/>
    <property type="match status" value="1"/>
</dbReference>
<dbReference type="InterPro" id="IPR032821">
    <property type="entry name" value="PKS_assoc"/>
</dbReference>
<dbReference type="InterPro" id="IPR016036">
    <property type="entry name" value="Malonyl_transacylase_ACP-bd"/>
</dbReference>
<evidence type="ECO:0000259" key="9">
    <source>
        <dbReference type="PROSITE" id="PS50075"/>
    </source>
</evidence>
<dbReference type="Pfam" id="PF00550">
    <property type="entry name" value="PP-binding"/>
    <property type="match status" value="2"/>
</dbReference>
<feature type="domain" description="Ketosynthase family 3 (KS3)" evidence="10">
    <location>
        <begin position="125"/>
        <end position="547"/>
    </location>
</feature>
<dbReference type="PANTHER" id="PTHR43775">
    <property type="entry name" value="FATTY ACID SYNTHASE"/>
    <property type="match status" value="1"/>
</dbReference>
<dbReference type="PROSITE" id="PS00012">
    <property type="entry name" value="PHOSPHOPANTETHEINE"/>
    <property type="match status" value="1"/>
</dbReference>
<dbReference type="InterPro" id="IPR042104">
    <property type="entry name" value="PKS_dehydratase_sf"/>
</dbReference>
<dbReference type="SMART" id="SM00826">
    <property type="entry name" value="PKS_DH"/>
    <property type="match status" value="1"/>
</dbReference>
<dbReference type="SMART" id="SM00827">
    <property type="entry name" value="PKS_AT"/>
    <property type="match status" value="1"/>
</dbReference>
<proteinExistence type="predicted"/>
<dbReference type="Pfam" id="PF13602">
    <property type="entry name" value="ADH_zinc_N_2"/>
    <property type="match status" value="1"/>
</dbReference>
<evidence type="ECO:0000256" key="7">
    <source>
        <dbReference type="ARBA" id="ARBA00023315"/>
    </source>
</evidence>
<dbReference type="CDD" id="cd08956">
    <property type="entry name" value="KR_3_FAS_SDR_x"/>
    <property type="match status" value="1"/>
</dbReference>
<dbReference type="InterPro" id="IPR013968">
    <property type="entry name" value="PKS_KR"/>
</dbReference>
<dbReference type="InterPro" id="IPR049900">
    <property type="entry name" value="PKS_mFAS_DH"/>
</dbReference>
<evidence type="ECO:0000256" key="3">
    <source>
        <dbReference type="ARBA" id="ARBA00022553"/>
    </source>
</evidence>
<keyword evidence="2" id="KW-0596">Phosphopantetheine</keyword>
<evidence type="ECO:0000256" key="8">
    <source>
        <dbReference type="PROSITE-ProRule" id="PRU01363"/>
    </source>
</evidence>
<dbReference type="Gene3D" id="3.90.180.10">
    <property type="entry name" value="Medium-chain alcohol dehydrogenases, catalytic domain"/>
    <property type="match status" value="1"/>
</dbReference>
<dbReference type="PROSITE" id="PS52019">
    <property type="entry name" value="PKS_MFAS_DH"/>
    <property type="match status" value="1"/>
</dbReference>
<feature type="domain" description="Carrier" evidence="9">
    <location>
        <begin position="30"/>
        <end position="105"/>
    </location>
</feature>
<comment type="pathway">
    <text evidence="1">Antibiotic biosynthesis.</text>
</comment>
<dbReference type="Pfam" id="PF00698">
    <property type="entry name" value="Acyl_transf_1"/>
    <property type="match status" value="1"/>
</dbReference>
<dbReference type="SUPFAM" id="SSF52151">
    <property type="entry name" value="FabD/lysophospholipase-like"/>
    <property type="match status" value="1"/>
</dbReference>
<dbReference type="Gene3D" id="3.10.129.110">
    <property type="entry name" value="Polyketide synthase dehydratase"/>
    <property type="match status" value="1"/>
</dbReference>
<dbReference type="InterPro" id="IPR002364">
    <property type="entry name" value="Quin_OxRdtase/zeta-crystal_CS"/>
</dbReference>
<dbReference type="SMART" id="SM00823">
    <property type="entry name" value="PKS_PP"/>
    <property type="match status" value="2"/>
</dbReference>
<dbReference type="EMBL" id="BAAAOQ010000044">
    <property type="protein sequence ID" value="GAA1500252.1"/>
    <property type="molecule type" value="Genomic_DNA"/>
</dbReference>
<dbReference type="InterPro" id="IPR014030">
    <property type="entry name" value="Ketoacyl_synth_N"/>
</dbReference>
<dbReference type="CDD" id="cd05195">
    <property type="entry name" value="enoyl_red"/>
    <property type="match status" value="1"/>
</dbReference>
<dbReference type="InterPro" id="IPR049551">
    <property type="entry name" value="PKS_DH_C"/>
</dbReference>
<dbReference type="Pfam" id="PF22953">
    <property type="entry name" value="SpnB_Rossmann"/>
    <property type="match status" value="1"/>
</dbReference>
<dbReference type="InterPro" id="IPR014031">
    <property type="entry name" value="Ketoacyl_synth_C"/>
</dbReference>
<dbReference type="Gene3D" id="3.40.50.720">
    <property type="entry name" value="NAD(P)-binding Rossmann-like Domain"/>
    <property type="match status" value="1"/>
</dbReference>
<dbReference type="PROSITE" id="PS01162">
    <property type="entry name" value="QOR_ZETA_CRYSTAL"/>
    <property type="match status" value="1"/>
</dbReference>
<dbReference type="PROSITE" id="PS50075">
    <property type="entry name" value="CARRIER"/>
    <property type="match status" value="2"/>
</dbReference>
<gene>
    <name evidence="12" type="ORF">GCM10009787_77740</name>
</gene>
<sequence>MTEPLTDPTAAQPPALAHRLAGLPEPERRRVVLDLVLTQVAEVLELGTAADVPPDRAIRDLGLRSLTAVQLLLRLRRITGVKLPTTAIYDHPTARALADVLVDAASGRHVLVAEDDEPVRRAADDDPVAVVGMACRFPGGVTTPDDLWRLLLEERDAITPFPADRGWDLAALADPDGPSASRARHGGFLDDVALFDAAFFGISPREAQLMDPQQRLLLETGWEALERAGVAPGSWRGGRVGVFVGANAQSYSSLLAGIPEGDDGHALTGRLASVVAGRISYVLGLEGPALTVDTACSSSLVALHLAVRSLRSGESTLALAGGVTVMPTPELFTDFTKQGGLSEDGRCRSYAKAADGLGWSEGAGMLLLERLSDARRHGHPVLALLPGTAINQDGASNGLTAPSGAAQQRVVRQALADAGLRPADVDAVEGHGTGTTLGDPIEAQALLASYGQDRDRPLWLGSLKSNLGHTQAAAGVGGVIKTVLALRHGLLPKTLHVDEPTPHVDWVSGDVRLLTEARPWPRGERPRRAGVSSFGVSGTNAHVIVEEAPAAEPAPREAAGVVPVPWQLSARTEAALRAQAVRLKEFVAADPELEPADVGFTLATRRTAFEHRAAVVGRDRAELLAGLDVLAAGGADPAVVRGTAGADGSVVFVFAGQGGQWIGMGLELLDTSPVFAARMAECEHALAPYLDWSVVDVLRGAEGAPPLSRVDVVQPVLFALMVSLAALWRAHGVVPAAVVGHSQGEIAAACVAGALTLEDAAKIVALRAKAVADLPGRCGMGFVAAPAADVEKMLERWPGRLGIAAANSPRSLVVAGDREALEELLDLCDDEGLRAGRVAADYASHSPQVEAVRTRLLADLKGVRPRDGEVPLYSTVTADWIDGQELTARYWYRNLREPVRFQDAVSGLLAAGHHGFVEISPHPVLTVAMQQTAEAEGTELRVAATLRRDESDLLRFTTALAEVAAHGVPVDFRPLFDTAGARPVELPTYPFQRDRYWLAPGTGGAGDLTAVGLTSAGHPLLGAEAELPDGGGLLLTGRIGPDTRPWLTEHTVLGTALLPGTAVLELVAHAGHRLGCPRVEELTLAAPIGVPADGLTLRVTVHGPDTSGRRTVAVHTHSGDGWTRHATGVLAPEPAPAPAEPGPGAWPPADAEAVPLDDVYDRFAARGYGYGPAFRGLRALWRRDTEIFAEVALPDTVDTTGHLVHPALLDAVTQAVPAAEPEDAPLLLPFSWTGVTVHPGTARALRVRAVRESADTLRLTATDREGRPVVELAGLRLRPASAGQLRAVAAAGTRDALFRVAWQTPGAEAPAAARCAVLGTDPAGLTAPLSATLAGIDAGAVDLVLAPVTTGADPVAATHRATAQVLDLLRDWLADDRFGHARLAIVTRDAVAVRPGEEPDPAAAAVWGLVRSAQTEHPDRFLLIDTDGTPDSLAAVPAVGAEPQTALRDGARLVARLTRATESALRPPAGTDAWRVDAVRPGSIDGVDAVAAPDATAPLAPGQVRIAVRAAGLNFRDVLCALDMYPDEVDAIGSEAAGTVVETGPDVTGLAVGDRVLGMVPGGFGPLAVVDRRLVVPVPAGWSWVRAAALPSAFATARYALVDLAGVRAGDRVLVHAAAGGVGMAAVQVARLLGAEVFATASPGKHGVLRGMGLDEAHVASSRDTGFADRFPRMDVVLNSLAGEFVDASLRLLGPGGRFVELGKTDLRDPADLPGVDYRPFDLLRDAGPDRVQSLLTEVVAHAEAGEITGLPTRTWPLSDAREAFRFMARAQHTGKLVLTVAPYADGTVLITGAGVLGGLLARHLVAEHGARDLVLASRRGAAAPGSADLVAELAAAGATVRFETCDVTDPAALDALLARLTAENPLTAVVHTAGALDDGVLTELTADRLPAVLRPKADAAWHLHERTAALDLSAFVLFSSAAATLGTPAQANYAAANAFLDALAARRRAAGLPGTATAWGLWADATGLTRHLDAADVARSGRRRIVPMAAAEGLALFDAATRTGEAVTLTARLDLSAPAAGPVPALLRDLVAAPAGPAAARPVSDAAALVARITALPAPERGPALLDVVRGQAADVLGHRGTDAVAPDRGFKELGFDSLTAVELRNRLGAATGLRLPTTLVFDHPNPAALADHLLRALLPGESEEATADRIIAELARVDSALGALPADGADRARVAAHLRDLAARWDTQETGGEPERAALDGVTADELFDLIDRGIS</sequence>
<dbReference type="InterPro" id="IPR050091">
    <property type="entry name" value="PKS_NRPS_Biosynth_Enz"/>
</dbReference>
<evidence type="ECO:0000313" key="13">
    <source>
        <dbReference type="Proteomes" id="UP001501391"/>
    </source>
</evidence>
<dbReference type="SUPFAM" id="SSF53901">
    <property type="entry name" value="Thiolase-like"/>
    <property type="match status" value="1"/>
</dbReference>
<keyword evidence="13" id="KW-1185">Reference proteome</keyword>
<evidence type="ECO:0000256" key="4">
    <source>
        <dbReference type="ARBA" id="ARBA00022679"/>
    </source>
</evidence>
<dbReference type="SMART" id="SM00829">
    <property type="entry name" value="PKS_ER"/>
    <property type="match status" value="1"/>
</dbReference>
<dbReference type="Gene3D" id="1.10.1200.10">
    <property type="entry name" value="ACP-like"/>
    <property type="match status" value="2"/>
</dbReference>
<dbReference type="Pfam" id="PF08240">
    <property type="entry name" value="ADH_N"/>
    <property type="match status" value="1"/>
</dbReference>
<evidence type="ECO:0000256" key="1">
    <source>
        <dbReference type="ARBA" id="ARBA00004792"/>
    </source>
</evidence>
<dbReference type="InterPro" id="IPR001227">
    <property type="entry name" value="Ac_transferase_dom_sf"/>
</dbReference>
<name>A0ABN1ZK18_9ACTN</name>
<dbReference type="InterPro" id="IPR006162">
    <property type="entry name" value="Ppantetheine_attach_site"/>
</dbReference>
<dbReference type="Gene3D" id="3.40.366.10">
    <property type="entry name" value="Malonyl-Coenzyme A Acyl Carrier Protein, domain 2"/>
    <property type="match status" value="1"/>
</dbReference>
<feature type="domain" description="PKS/mFAS DH" evidence="11">
    <location>
        <begin position="1018"/>
        <end position="1286"/>
    </location>
</feature>
<evidence type="ECO:0000259" key="11">
    <source>
        <dbReference type="PROSITE" id="PS52019"/>
    </source>
</evidence>
<dbReference type="InterPro" id="IPR013154">
    <property type="entry name" value="ADH-like_N"/>
</dbReference>
<dbReference type="Pfam" id="PF16197">
    <property type="entry name" value="KAsynt_C_assoc"/>
    <property type="match status" value="1"/>
</dbReference>
<dbReference type="PROSITE" id="PS52004">
    <property type="entry name" value="KS3_2"/>
    <property type="match status" value="1"/>
</dbReference>
<dbReference type="SUPFAM" id="SSF50129">
    <property type="entry name" value="GroES-like"/>
    <property type="match status" value="1"/>
</dbReference>
<dbReference type="InterPro" id="IPR014043">
    <property type="entry name" value="Acyl_transferase_dom"/>
</dbReference>
<keyword evidence="4" id="KW-0808">Transferase</keyword>
<dbReference type="InterPro" id="IPR049552">
    <property type="entry name" value="PKS_DH_N"/>
</dbReference>
<reference evidence="12 13" key="1">
    <citation type="journal article" date="2019" name="Int. J. Syst. Evol. Microbiol.">
        <title>The Global Catalogue of Microorganisms (GCM) 10K type strain sequencing project: providing services to taxonomists for standard genome sequencing and annotation.</title>
        <authorList>
            <consortium name="The Broad Institute Genomics Platform"/>
            <consortium name="The Broad Institute Genome Sequencing Center for Infectious Disease"/>
            <person name="Wu L."/>
            <person name="Ma J."/>
        </authorList>
    </citation>
    <scope>NUCLEOTIDE SEQUENCE [LARGE SCALE GENOMIC DNA]</scope>
    <source>
        <strain evidence="12 13">JCM 14924</strain>
    </source>
</reference>
<dbReference type="InterPro" id="IPR011032">
    <property type="entry name" value="GroES-like_sf"/>
</dbReference>
<dbReference type="SMART" id="SM00825">
    <property type="entry name" value="PKS_KS"/>
    <property type="match status" value="1"/>
</dbReference>
<dbReference type="SMART" id="SM01294">
    <property type="entry name" value="PKS_PP_betabranch"/>
    <property type="match status" value="1"/>
</dbReference>
<keyword evidence="5" id="KW-0045">Antibiotic biosynthesis</keyword>
<dbReference type="CDD" id="cd00833">
    <property type="entry name" value="PKS"/>
    <property type="match status" value="1"/>
</dbReference>
<dbReference type="InterPro" id="IPR009081">
    <property type="entry name" value="PP-bd_ACP"/>
</dbReference>
<comment type="caution">
    <text evidence="12">The sequence shown here is derived from an EMBL/GenBank/DDBJ whole genome shotgun (WGS) entry which is preliminary data.</text>
</comment>
<feature type="active site" description="Proton donor; for dehydratase activity" evidence="8">
    <location>
        <position position="1210"/>
    </location>
</feature>
<dbReference type="InterPro" id="IPR020806">
    <property type="entry name" value="PKS_PP-bd"/>
</dbReference>
<dbReference type="Gene3D" id="3.30.70.3290">
    <property type="match status" value="1"/>
</dbReference>
<protein>
    <submittedName>
        <fullName evidence="12">Uncharacterized protein</fullName>
    </submittedName>
</protein>
<dbReference type="Pfam" id="PF02801">
    <property type="entry name" value="Ketoacyl-synt_C"/>
    <property type="match status" value="1"/>
</dbReference>
<dbReference type="InterPro" id="IPR018201">
    <property type="entry name" value="Ketoacyl_synth_AS"/>
</dbReference>
<accession>A0ABN1ZK18</accession>
<dbReference type="SMART" id="SM00822">
    <property type="entry name" value="PKS_KR"/>
    <property type="match status" value="1"/>
</dbReference>
<dbReference type="InterPro" id="IPR020843">
    <property type="entry name" value="ER"/>
</dbReference>
<dbReference type="InterPro" id="IPR020841">
    <property type="entry name" value="PKS_Beta-ketoAc_synthase_dom"/>
</dbReference>
<dbReference type="InterPro" id="IPR016039">
    <property type="entry name" value="Thiolase-like"/>
</dbReference>
<dbReference type="Proteomes" id="UP001501391">
    <property type="component" value="Unassembled WGS sequence"/>
</dbReference>
<feature type="region of interest" description="N-terminal hotdog fold" evidence="8">
    <location>
        <begin position="1018"/>
        <end position="1137"/>
    </location>
</feature>
<evidence type="ECO:0000313" key="12">
    <source>
        <dbReference type="EMBL" id="GAA1500252.1"/>
    </source>
</evidence>
<feature type="region of interest" description="C-terminal hotdog fold" evidence="8">
    <location>
        <begin position="1151"/>
        <end position="1286"/>
    </location>
</feature>
<dbReference type="InterPro" id="IPR016035">
    <property type="entry name" value="Acyl_Trfase/lysoPLipase"/>
</dbReference>
<feature type="active site" description="Proton acceptor; for dehydratase activity" evidence="8">
    <location>
        <position position="1050"/>
    </location>
</feature>
<dbReference type="Pfam" id="PF00109">
    <property type="entry name" value="ketoacyl-synt"/>
    <property type="match status" value="1"/>
</dbReference>
<keyword evidence="6" id="KW-0511">Multifunctional enzyme</keyword>
<dbReference type="PANTHER" id="PTHR43775:SF51">
    <property type="entry name" value="INACTIVE PHENOLPHTHIOCEROL SYNTHESIS POLYKETIDE SYNTHASE TYPE I PKS1-RELATED"/>
    <property type="match status" value="1"/>
</dbReference>
<dbReference type="InterPro" id="IPR057326">
    <property type="entry name" value="KR_dom"/>
</dbReference>
<organism evidence="12 13">
    <name type="scientific">Streptomyces bangladeshensis</name>
    <dbReference type="NCBI Taxonomy" id="295352"/>
    <lineage>
        <taxon>Bacteria</taxon>
        <taxon>Bacillati</taxon>
        <taxon>Actinomycetota</taxon>
        <taxon>Actinomycetes</taxon>
        <taxon>Kitasatosporales</taxon>
        <taxon>Streptomycetaceae</taxon>
        <taxon>Streptomyces</taxon>
    </lineage>
</organism>
<evidence type="ECO:0000259" key="10">
    <source>
        <dbReference type="PROSITE" id="PS52004"/>
    </source>
</evidence>
<dbReference type="SUPFAM" id="SSF51735">
    <property type="entry name" value="NAD(P)-binding Rossmann-fold domains"/>
    <property type="match status" value="3"/>
</dbReference>
<dbReference type="PROSITE" id="PS00606">
    <property type="entry name" value="KS3_1"/>
    <property type="match status" value="1"/>
</dbReference>
<evidence type="ECO:0000256" key="5">
    <source>
        <dbReference type="ARBA" id="ARBA00023194"/>
    </source>
</evidence>
<dbReference type="Pfam" id="PF21089">
    <property type="entry name" value="PKS_DH_N"/>
    <property type="match status" value="1"/>
</dbReference>
<keyword evidence="3" id="KW-0597">Phosphoprotein</keyword>
<dbReference type="InterPro" id="IPR036291">
    <property type="entry name" value="NAD(P)-bd_dom_sf"/>
</dbReference>
<dbReference type="Gene3D" id="3.40.47.10">
    <property type="match status" value="1"/>
</dbReference>
<dbReference type="InterPro" id="IPR055123">
    <property type="entry name" value="SpnB-like_Rossmann"/>
</dbReference>
<dbReference type="InterPro" id="IPR036736">
    <property type="entry name" value="ACP-like_sf"/>
</dbReference>
<keyword evidence="7" id="KW-0012">Acyltransferase</keyword>
<evidence type="ECO:0000256" key="6">
    <source>
        <dbReference type="ARBA" id="ARBA00023268"/>
    </source>
</evidence>
<feature type="domain" description="Carrier" evidence="9">
    <location>
        <begin position="2064"/>
        <end position="2139"/>
    </location>
</feature>
<evidence type="ECO:0000256" key="2">
    <source>
        <dbReference type="ARBA" id="ARBA00022450"/>
    </source>
</evidence>
<dbReference type="SUPFAM" id="SSF47336">
    <property type="entry name" value="ACP-like"/>
    <property type="match status" value="2"/>
</dbReference>